<feature type="transmembrane region" description="Helical" evidence="1">
    <location>
        <begin position="249"/>
        <end position="271"/>
    </location>
</feature>
<feature type="transmembrane region" description="Helical" evidence="1">
    <location>
        <begin position="59"/>
        <end position="80"/>
    </location>
</feature>
<evidence type="ECO:0000313" key="2">
    <source>
        <dbReference type="EMBL" id="PVA07084.1"/>
    </source>
</evidence>
<feature type="transmembrane region" description="Helical" evidence="1">
    <location>
        <begin position="135"/>
        <end position="156"/>
    </location>
</feature>
<feature type="transmembrane region" description="Helical" evidence="1">
    <location>
        <begin position="194"/>
        <end position="215"/>
    </location>
</feature>
<proteinExistence type="predicted"/>
<organism evidence="2 3">
    <name type="scientific">Thalassorhabdomicrobium marinisediminis</name>
    <dbReference type="NCBI Taxonomy" id="2170577"/>
    <lineage>
        <taxon>Bacteria</taxon>
        <taxon>Pseudomonadati</taxon>
        <taxon>Pseudomonadota</taxon>
        <taxon>Alphaproteobacteria</taxon>
        <taxon>Rhodobacterales</taxon>
        <taxon>Paracoccaceae</taxon>
        <taxon>Thalassorhabdomicrobium</taxon>
    </lineage>
</organism>
<dbReference type="Proteomes" id="UP000244817">
    <property type="component" value="Unassembled WGS sequence"/>
</dbReference>
<dbReference type="EMBL" id="QCYG01000004">
    <property type="protein sequence ID" value="PVA07084.1"/>
    <property type="molecule type" value="Genomic_DNA"/>
</dbReference>
<sequence length="299" mass="29935">MPVNVLGREGRYALAGLKTMLKRPAIRSGFGVIGLAVLAFGAAWAVASLDLTWSVISPLHLALNLLVLTPALLGVAALSLKITAGAIGRDVPNVLALQVVSAANVAELLPLPGGALVRGAALVKVGAGVGEAARVVLLTALLTLGVTLALSGMALGALSDVILYWIAAAALAAVLVVFVLLSRHAALRYLVAMVMIRLVTLAVTVLRLVVASAMLGSSFGWIEAVLYSAAPTVGAAVGIVPAGLGVNEAIAAGLATLIAASPATAFLAIALNRALDLAVGAAMVLAGSLFRTKAGVKNN</sequence>
<gene>
    <name evidence="2" type="ORF">DC363_08075</name>
</gene>
<feature type="transmembrane region" description="Helical" evidence="1">
    <location>
        <begin position="162"/>
        <end position="182"/>
    </location>
</feature>
<accession>A0A2T7FY40</accession>
<feature type="transmembrane region" description="Helical" evidence="1">
    <location>
        <begin position="221"/>
        <end position="242"/>
    </location>
</feature>
<evidence type="ECO:0008006" key="4">
    <source>
        <dbReference type="Google" id="ProtNLM"/>
    </source>
</evidence>
<feature type="transmembrane region" description="Helical" evidence="1">
    <location>
        <begin position="28"/>
        <end position="47"/>
    </location>
</feature>
<evidence type="ECO:0000313" key="3">
    <source>
        <dbReference type="Proteomes" id="UP000244817"/>
    </source>
</evidence>
<keyword evidence="1" id="KW-0472">Membrane</keyword>
<keyword evidence="1" id="KW-1133">Transmembrane helix</keyword>
<comment type="caution">
    <text evidence="2">The sequence shown here is derived from an EMBL/GenBank/DDBJ whole genome shotgun (WGS) entry which is preliminary data.</text>
</comment>
<keyword evidence="3" id="KW-1185">Reference proteome</keyword>
<reference evidence="2 3" key="1">
    <citation type="submission" date="2018-04" db="EMBL/GenBank/DDBJ databases">
        <title>Pelagivirga bohaiensis gen. nov., sp. nov., a bacterium isolated from the Bohai Sea.</title>
        <authorList>
            <person name="Ji X."/>
        </authorList>
    </citation>
    <scope>NUCLEOTIDE SEQUENCE [LARGE SCALE GENOMIC DNA]</scope>
    <source>
        <strain evidence="2 3">BH-SD16</strain>
    </source>
</reference>
<dbReference type="AlphaFoldDB" id="A0A2T7FY40"/>
<name>A0A2T7FY40_9RHOB</name>
<evidence type="ECO:0000256" key="1">
    <source>
        <dbReference type="SAM" id="Phobius"/>
    </source>
</evidence>
<protein>
    <recommendedName>
        <fullName evidence="4">Lysylphosphatidylglycerol synthetase family protein</fullName>
    </recommendedName>
</protein>
<keyword evidence="1" id="KW-0812">Transmembrane</keyword>